<name>A0ABZ2KSP8_9BACT</name>
<evidence type="ECO:0000313" key="2">
    <source>
        <dbReference type="EMBL" id="WXB00601.1"/>
    </source>
</evidence>
<feature type="transmembrane region" description="Helical" evidence="1">
    <location>
        <begin position="83"/>
        <end position="102"/>
    </location>
</feature>
<sequence length="138" mass="14483">MKISRPIAGWVIAALGAFALVMGIYGLIDQEGQARMMGFAPVAARLPGDYTATLLAITSLATINTAVLYLLGAARKWSGFFHWTVGARSFMGLGLLALALSGKAPSSFIGAASWEWAGAVIIGATSWWDRRSLAHAAA</sequence>
<organism evidence="2 3">
    <name type="scientific">Pendulispora rubella</name>
    <dbReference type="NCBI Taxonomy" id="2741070"/>
    <lineage>
        <taxon>Bacteria</taxon>
        <taxon>Pseudomonadati</taxon>
        <taxon>Myxococcota</taxon>
        <taxon>Myxococcia</taxon>
        <taxon>Myxococcales</taxon>
        <taxon>Sorangiineae</taxon>
        <taxon>Pendulisporaceae</taxon>
        <taxon>Pendulispora</taxon>
    </lineage>
</organism>
<protein>
    <submittedName>
        <fullName evidence="2">Uncharacterized protein</fullName>
    </submittedName>
</protein>
<gene>
    <name evidence="2" type="ORF">LVJ94_27215</name>
</gene>
<keyword evidence="1" id="KW-0472">Membrane</keyword>
<keyword evidence="1" id="KW-1133">Transmembrane helix</keyword>
<keyword evidence="3" id="KW-1185">Reference proteome</keyword>
<feature type="transmembrane region" description="Helical" evidence="1">
    <location>
        <begin position="48"/>
        <end position="71"/>
    </location>
</feature>
<accession>A0ABZ2KSP8</accession>
<reference evidence="2" key="1">
    <citation type="submission" date="2021-12" db="EMBL/GenBank/DDBJ databases">
        <title>Discovery of the Pendulisporaceae a myxobacterial family with distinct sporulation behavior and unique specialized metabolism.</title>
        <authorList>
            <person name="Garcia R."/>
            <person name="Popoff A."/>
            <person name="Bader C.D."/>
            <person name="Loehr J."/>
            <person name="Walesch S."/>
            <person name="Walt C."/>
            <person name="Boldt J."/>
            <person name="Bunk B."/>
            <person name="Haeckl F.J.F.P.J."/>
            <person name="Gunesch A.P."/>
            <person name="Birkelbach J."/>
            <person name="Nuebel U."/>
            <person name="Pietschmann T."/>
            <person name="Bach T."/>
            <person name="Mueller R."/>
        </authorList>
    </citation>
    <scope>NUCLEOTIDE SEQUENCE</scope>
    <source>
        <strain evidence="2">MSr11367</strain>
    </source>
</reference>
<feature type="transmembrane region" description="Helical" evidence="1">
    <location>
        <begin position="108"/>
        <end position="128"/>
    </location>
</feature>
<evidence type="ECO:0000313" key="3">
    <source>
        <dbReference type="Proteomes" id="UP001374803"/>
    </source>
</evidence>
<feature type="transmembrane region" description="Helical" evidence="1">
    <location>
        <begin position="7"/>
        <end position="28"/>
    </location>
</feature>
<dbReference type="EMBL" id="CP089983">
    <property type="protein sequence ID" value="WXB00601.1"/>
    <property type="molecule type" value="Genomic_DNA"/>
</dbReference>
<keyword evidence="1" id="KW-0812">Transmembrane</keyword>
<dbReference type="RefSeq" id="WP_394830203.1">
    <property type="nucleotide sequence ID" value="NZ_CP089929.1"/>
</dbReference>
<proteinExistence type="predicted"/>
<dbReference type="Proteomes" id="UP001374803">
    <property type="component" value="Chromosome"/>
</dbReference>
<evidence type="ECO:0000256" key="1">
    <source>
        <dbReference type="SAM" id="Phobius"/>
    </source>
</evidence>